<evidence type="ECO:0000313" key="3">
    <source>
        <dbReference type="EMBL" id="CDO72218.1"/>
    </source>
</evidence>
<protein>
    <recommendedName>
        <fullName evidence="2">DUF6532 domain-containing protein</fullName>
    </recommendedName>
</protein>
<name>A0A060SIG5_PYCCI</name>
<reference evidence="3" key="1">
    <citation type="submission" date="2014-01" db="EMBL/GenBank/DDBJ databases">
        <title>The genome of the white-rot fungus Pycnoporus cinnabarinus: a basidiomycete model with a versatile arsenal for lignocellulosic biomass breakdown.</title>
        <authorList>
            <person name="Levasseur A."/>
            <person name="Lomascolo A."/>
            <person name="Ruiz-Duenas F.J."/>
            <person name="Uzan E."/>
            <person name="Piumi F."/>
            <person name="Kues U."/>
            <person name="Ram A.F.J."/>
            <person name="Murat C."/>
            <person name="Haon M."/>
            <person name="Benoit I."/>
            <person name="Arfi Y."/>
            <person name="Chevret D."/>
            <person name="Drula E."/>
            <person name="Kwon M.J."/>
            <person name="Gouret P."/>
            <person name="Lesage-Meessen L."/>
            <person name="Lombard V."/>
            <person name="Mariette J."/>
            <person name="Noirot C."/>
            <person name="Park J."/>
            <person name="Patyshakuliyeva A."/>
            <person name="Wieneger R.A.B."/>
            <person name="Wosten H.A.B."/>
            <person name="Martin F."/>
            <person name="Coutinho P.M."/>
            <person name="de Vries R."/>
            <person name="Martinez A.T."/>
            <person name="Klopp C."/>
            <person name="Pontarotti P."/>
            <person name="Henrissat B."/>
            <person name="Record E."/>
        </authorList>
    </citation>
    <scope>NUCLEOTIDE SEQUENCE [LARGE SCALE GENOMIC DNA]</scope>
    <source>
        <strain evidence="3">BRFM137</strain>
    </source>
</reference>
<evidence type="ECO:0000313" key="4">
    <source>
        <dbReference type="Proteomes" id="UP000029665"/>
    </source>
</evidence>
<feature type="compositionally biased region" description="Basic and acidic residues" evidence="1">
    <location>
        <begin position="248"/>
        <end position="261"/>
    </location>
</feature>
<feature type="compositionally biased region" description="Basic and acidic residues" evidence="1">
    <location>
        <begin position="405"/>
        <end position="452"/>
    </location>
</feature>
<feature type="compositionally biased region" description="Acidic residues" evidence="1">
    <location>
        <begin position="566"/>
        <end position="575"/>
    </location>
</feature>
<evidence type="ECO:0000256" key="1">
    <source>
        <dbReference type="SAM" id="MobiDB-lite"/>
    </source>
</evidence>
<dbReference type="HOGENOM" id="CLU_330971_0_0_1"/>
<feature type="compositionally biased region" description="Basic residues" evidence="1">
    <location>
        <begin position="543"/>
        <end position="553"/>
    </location>
</feature>
<dbReference type="OMA" id="EHRSARC"/>
<dbReference type="AlphaFoldDB" id="A0A060SIG5"/>
<gene>
    <name evidence="3" type="ORF">BN946_scf184970.g70</name>
</gene>
<proteinExistence type="predicted"/>
<dbReference type="Proteomes" id="UP000029665">
    <property type="component" value="Unassembled WGS sequence"/>
</dbReference>
<dbReference type="STRING" id="5643.A0A060SIG5"/>
<feature type="region of interest" description="Disordered" evidence="1">
    <location>
        <begin position="1"/>
        <end position="502"/>
    </location>
</feature>
<dbReference type="InterPro" id="IPR045341">
    <property type="entry name" value="DUF6532"/>
</dbReference>
<organism evidence="3 4">
    <name type="scientific">Pycnoporus cinnabarinus</name>
    <name type="common">Cinnabar-red polypore</name>
    <name type="synonym">Trametes cinnabarina</name>
    <dbReference type="NCBI Taxonomy" id="5643"/>
    <lineage>
        <taxon>Eukaryota</taxon>
        <taxon>Fungi</taxon>
        <taxon>Dikarya</taxon>
        <taxon>Basidiomycota</taxon>
        <taxon>Agaricomycotina</taxon>
        <taxon>Agaricomycetes</taxon>
        <taxon>Polyporales</taxon>
        <taxon>Polyporaceae</taxon>
        <taxon>Trametes</taxon>
    </lineage>
</organism>
<feature type="domain" description="DUF6532" evidence="2">
    <location>
        <begin position="612"/>
        <end position="817"/>
    </location>
</feature>
<comment type="caution">
    <text evidence="3">The sequence shown here is derived from an EMBL/GenBank/DDBJ whole genome shotgun (WGS) entry which is preliminary data.</text>
</comment>
<feature type="region of interest" description="Disordered" evidence="1">
    <location>
        <begin position="532"/>
        <end position="579"/>
    </location>
</feature>
<evidence type="ECO:0000259" key="2">
    <source>
        <dbReference type="Pfam" id="PF20149"/>
    </source>
</evidence>
<feature type="compositionally biased region" description="Basic and acidic residues" evidence="1">
    <location>
        <begin position="481"/>
        <end position="490"/>
    </location>
</feature>
<accession>A0A060SIG5</accession>
<feature type="compositionally biased region" description="Acidic residues" evidence="1">
    <location>
        <begin position="233"/>
        <end position="245"/>
    </location>
</feature>
<feature type="compositionally biased region" description="Basic and acidic residues" evidence="1">
    <location>
        <begin position="57"/>
        <end position="70"/>
    </location>
</feature>
<dbReference type="OrthoDB" id="2749024at2759"/>
<feature type="compositionally biased region" description="Basic and acidic residues" evidence="1">
    <location>
        <begin position="460"/>
        <end position="473"/>
    </location>
</feature>
<sequence length="866" mass="96440">MVSRRRGRPLNDFEEDDQTQEGPGRDKPESAHPKAGQMPDDIPSQAGRATRKSKAAALEKKLWFLDKPGYKGDAASKASASSQKVRKKAKPAHTHDEDEPMEPPDFAADRYCAPEMGLGSQDEDEPAVSEVSPKKTAKRQQPQSQSPGLPEVQRSSEGRSSRQVATKKSECTDDEAVDHDTAQPRRGRRMLSKGKAKAHRVVTPSVASQDGEDEQESSAASVGESESEKEKAEEDEEGEQSESSDDGLLAKDTRSLKKTFEIETPVWTDDRPEDDVYEEEDNSRAHRRSSSQSVHGRSTPDSDMHHSNNRRPPPSSSSPPSTSPDAEDDRDLGKVAQLKKARNKRPPSPCSDSDSETSDDSLPGTLEGIITHPKKKFKSSTPPLDAASHRNIKKSKFSPIPTGPKHRDTATPRTSSKETNTKGGYKKDSHHKLPDKDRDTRRKPTTASKKDTPIAASKNKTNDSAKKHARDIEETTYIPPDARKRDKREPGNSGVSRGKKRHREEEVLPYVYVLMLNHKTYPFSSQIAKINESDTDSEDAKAHAHNSKRKRSKSTAGKKSLTDVKDDGDDEDDDGQVSGLEDERIDLVYNNGLGKLGKLKQHPRVRRTLGMAIAECQMNILTKTAFPEGTGKYNVVARYALTQAAERLGYTQLVKRLKTDDEYAMALASIPVNRIPLFRSKAKDVVKATVKTVYNLKAGDEPHVNWLQHGCRYIYPHQYEDKFDGENAYRLSIFADGIQAAYFSSPKSFGWKITKRFTSSLPDKPDELEIPAPLLALISTAVFAVIEEHRSARCEAIDFTTNAFSKAYERNMKILNSIRAEDPDEYHNLTHGLYEAICGGGTNHLRAQDDEDDDLKFLKIKAKRHD</sequence>
<feature type="compositionally biased region" description="Basic residues" evidence="1">
    <location>
        <begin position="185"/>
        <end position="200"/>
    </location>
</feature>
<feature type="compositionally biased region" description="Basic and acidic residues" evidence="1">
    <location>
        <begin position="23"/>
        <end position="32"/>
    </location>
</feature>
<feature type="compositionally biased region" description="Acidic residues" evidence="1">
    <location>
        <begin position="271"/>
        <end position="281"/>
    </location>
</feature>
<dbReference type="EMBL" id="CCBP010000111">
    <property type="protein sequence ID" value="CDO72218.1"/>
    <property type="molecule type" value="Genomic_DNA"/>
</dbReference>
<keyword evidence="4" id="KW-1185">Reference proteome</keyword>
<dbReference type="Pfam" id="PF20149">
    <property type="entry name" value="DUF6532"/>
    <property type="match status" value="1"/>
</dbReference>